<gene>
    <name evidence="1" type="ORF">BO95DRAFT_113393</name>
</gene>
<organism evidence="1 2">
    <name type="scientific">Aspergillus brunneoviolaceus CBS 621.78</name>
    <dbReference type="NCBI Taxonomy" id="1450534"/>
    <lineage>
        <taxon>Eukaryota</taxon>
        <taxon>Fungi</taxon>
        <taxon>Dikarya</taxon>
        <taxon>Ascomycota</taxon>
        <taxon>Pezizomycotina</taxon>
        <taxon>Eurotiomycetes</taxon>
        <taxon>Eurotiomycetidae</taxon>
        <taxon>Eurotiales</taxon>
        <taxon>Aspergillaceae</taxon>
        <taxon>Aspergillus</taxon>
        <taxon>Aspergillus subgen. Circumdati</taxon>
    </lineage>
</organism>
<proteinExistence type="predicted"/>
<dbReference type="Proteomes" id="UP000249057">
    <property type="component" value="Unassembled WGS sequence"/>
</dbReference>
<reference evidence="1" key="1">
    <citation type="submission" date="2018-02" db="EMBL/GenBank/DDBJ databases">
        <title>The genomes of Aspergillus section Nigri reveals drivers in fungal speciation.</title>
        <authorList>
            <consortium name="DOE Joint Genome Institute"/>
            <person name="Vesth T.C."/>
            <person name="Nybo J."/>
            <person name="Theobald S."/>
            <person name="Brandl J."/>
            <person name="Frisvad J.C."/>
            <person name="Nielsen K.F."/>
            <person name="Lyhne E.K."/>
            <person name="Kogle M.E."/>
            <person name="Kuo A."/>
            <person name="Riley R."/>
            <person name="Clum A."/>
            <person name="Nolan M."/>
            <person name="Lipzen A."/>
            <person name="Salamov A."/>
            <person name="Henrissat B."/>
            <person name="Wiebenga A."/>
            <person name="De vries R.P."/>
            <person name="Grigoriev I.V."/>
            <person name="Mortensen U.H."/>
            <person name="Andersen M.R."/>
            <person name="Baker S.E."/>
        </authorList>
    </citation>
    <scope>NUCLEOTIDE SEQUENCE</scope>
    <source>
        <strain evidence="1">CBS 621.78</strain>
    </source>
</reference>
<name>A0ACD1GND3_9EURO</name>
<evidence type="ECO:0000313" key="1">
    <source>
        <dbReference type="EMBL" id="RAH50784.1"/>
    </source>
</evidence>
<sequence>MMQDFRPLSSGSLKDLEIQLSVLYWKHPPRSRNPNGYRCKQSMGPSVYIFPSQLTYHAREKETCQPSLQGQRAAAARRMDMGLHSNQTHTHKSARSLRDPTHQTNHRNCQAVPKSQAGPPRLDRCGRQLGPGDTIKRERKERGGREGFLASMAD</sequence>
<evidence type="ECO:0000313" key="2">
    <source>
        <dbReference type="Proteomes" id="UP000249057"/>
    </source>
</evidence>
<dbReference type="EMBL" id="KZ825312">
    <property type="protein sequence ID" value="RAH50784.1"/>
    <property type="molecule type" value="Genomic_DNA"/>
</dbReference>
<keyword evidence="2" id="KW-1185">Reference proteome</keyword>
<protein>
    <submittedName>
        <fullName evidence="1">Uncharacterized protein</fullName>
    </submittedName>
</protein>
<accession>A0ACD1GND3</accession>